<feature type="region of interest" description="Disordered" evidence="9">
    <location>
        <begin position="678"/>
        <end position="1163"/>
    </location>
</feature>
<feature type="compositionally biased region" description="Polar residues" evidence="9">
    <location>
        <begin position="1028"/>
        <end position="1038"/>
    </location>
</feature>
<feature type="compositionally biased region" description="Basic and acidic residues" evidence="9">
    <location>
        <begin position="805"/>
        <end position="816"/>
    </location>
</feature>
<comment type="catalytic activity">
    <reaction evidence="7">
        <text>L-threonyl-[protein] + ATP = O-phospho-L-threonyl-[protein] + ADP + H(+)</text>
        <dbReference type="Rhea" id="RHEA:46608"/>
        <dbReference type="Rhea" id="RHEA-COMP:11060"/>
        <dbReference type="Rhea" id="RHEA-COMP:11605"/>
        <dbReference type="ChEBI" id="CHEBI:15378"/>
        <dbReference type="ChEBI" id="CHEBI:30013"/>
        <dbReference type="ChEBI" id="CHEBI:30616"/>
        <dbReference type="ChEBI" id="CHEBI:61977"/>
        <dbReference type="ChEBI" id="CHEBI:456216"/>
        <dbReference type="EC" id="2.7.11.1"/>
    </reaction>
</comment>
<keyword evidence="2" id="KW-0723">Serine/threonine-protein kinase</keyword>
<dbReference type="EMBL" id="KV428004">
    <property type="protein sequence ID" value="KZT44319.1"/>
    <property type="molecule type" value="Genomic_DNA"/>
</dbReference>
<reference evidence="11 12" key="1">
    <citation type="journal article" date="2016" name="Mol. Biol. Evol.">
        <title>Comparative Genomics of Early-Diverging Mushroom-Forming Fungi Provides Insights into the Origins of Lignocellulose Decay Capabilities.</title>
        <authorList>
            <person name="Nagy L.G."/>
            <person name="Riley R."/>
            <person name="Tritt A."/>
            <person name="Adam C."/>
            <person name="Daum C."/>
            <person name="Floudas D."/>
            <person name="Sun H."/>
            <person name="Yadav J.S."/>
            <person name="Pangilinan J."/>
            <person name="Larsson K.H."/>
            <person name="Matsuura K."/>
            <person name="Barry K."/>
            <person name="Labutti K."/>
            <person name="Kuo R."/>
            <person name="Ohm R.A."/>
            <person name="Bhattacharya S.S."/>
            <person name="Shirouzu T."/>
            <person name="Yoshinaga Y."/>
            <person name="Martin F.M."/>
            <person name="Grigoriev I.V."/>
            <person name="Hibbett D.S."/>
        </authorList>
    </citation>
    <scope>NUCLEOTIDE SEQUENCE [LARGE SCALE GENOMIC DNA]</scope>
    <source>
        <strain evidence="11 12">HHB10207 ss-3</strain>
    </source>
</reference>
<evidence type="ECO:0000313" key="12">
    <source>
        <dbReference type="Proteomes" id="UP000076798"/>
    </source>
</evidence>
<feature type="compositionally biased region" description="Basic and acidic residues" evidence="9">
    <location>
        <begin position="1108"/>
        <end position="1126"/>
    </location>
</feature>
<feature type="compositionally biased region" description="Low complexity" evidence="9">
    <location>
        <begin position="555"/>
        <end position="575"/>
    </location>
</feature>
<keyword evidence="12" id="KW-1185">Reference proteome</keyword>
<accession>A0A166J378</accession>
<feature type="domain" description="Protein kinase" evidence="10">
    <location>
        <begin position="39"/>
        <end position="314"/>
    </location>
</feature>
<dbReference type="EC" id="2.7.11.1" evidence="1"/>
<protein>
    <recommendedName>
        <fullName evidence="1">non-specific serine/threonine protein kinase</fullName>
        <ecNumber evidence="1">2.7.11.1</ecNumber>
    </recommendedName>
</protein>
<dbReference type="SMART" id="SM00220">
    <property type="entry name" value="S_TKc"/>
    <property type="match status" value="1"/>
</dbReference>
<dbReference type="GO" id="GO:0004674">
    <property type="term" value="F:protein serine/threonine kinase activity"/>
    <property type="evidence" value="ECO:0007669"/>
    <property type="project" value="UniProtKB-KW"/>
</dbReference>
<feature type="compositionally biased region" description="Polar residues" evidence="9">
    <location>
        <begin position="532"/>
        <end position="548"/>
    </location>
</feature>
<dbReference type="InterPro" id="IPR000719">
    <property type="entry name" value="Prot_kinase_dom"/>
</dbReference>
<keyword evidence="5" id="KW-0418">Kinase</keyword>
<feature type="compositionally biased region" description="Low complexity" evidence="9">
    <location>
        <begin position="959"/>
        <end position="972"/>
    </location>
</feature>
<evidence type="ECO:0000256" key="9">
    <source>
        <dbReference type="SAM" id="MobiDB-lite"/>
    </source>
</evidence>
<dbReference type="FunFam" id="1.10.510.10:FF:000853">
    <property type="entry name" value="Related to ARK1-Actin Regulating Kinase"/>
    <property type="match status" value="1"/>
</dbReference>
<dbReference type="PANTHER" id="PTHR22967:SF57">
    <property type="entry name" value="AUXILIN, ISOFORM A-RELATED"/>
    <property type="match status" value="1"/>
</dbReference>
<organism evidence="11 12">
    <name type="scientific">Sistotremastrum suecicum HHB10207 ss-3</name>
    <dbReference type="NCBI Taxonomy" id="1314776"/>
    <lineage>
        <taxon>Eukaryota</taxon>
        <taxon>Fungi</taxon>
        <taxon>Dikarya</taxon>
        <taxon>Basidiomycota</taxon>
        <taxon>Agaricomycotina</taxon>
        <taxon>Agaricomycetes</taxon>
        <taxon>Sistotremastrales</taxon>
        <taxon>Sistotremastraceae</taxon>
        <taxon>Sistotremastrum</taxon>
    </lineage>
</organism>
<evidence type="ECO:0000256" key="2">
    <source>
        <dbReference type="ARBA" id="ARBA00022527"/>
    </source>
</evidence>
<evidence type="ECO:0000313" key="11">
    <source>
        <dbReference type="EMBL" id="KZT44319.1"/>
    </source>
</evidence>
<keyword evidence="3" id="KW-0808">Transferase</keyword>
<evidence type="ECO:0000256" key="4">
    <source>
        <dbReference type="ARBA" id="ARBA00022741"/>
    </source>
</evidence>
<evidence type="ECO:0000259" key="10">
    <source>
        <dbReference type="PROSITE" id="PS50011"/>
    </source>
</evidence>
<dbReference type="AlphaFoldDB" id="A0A166J378"/>
<dbReference type="STRING" id="1314776.A0A166J378"/>
<feature type="compositionally biased region" description="Low complexity" evidence="9">
    <location>
        <begin position="980"/>
        <end position="993"/>
    </location>
</feature>
<dbReference type="PANTHER" id="PTHR22967">
    <property type="entry name" value="SERINE/THREONINE PROTEIN KINASE"/>
    <property type="match status" value="1"/>
</dbReference>
<feature type="compositionally biased region" description="Polar residues" evidence="9">
    <location>
        <begin position="407"/>
        <end position="419"/>
    </location>
</feature>
<feature type="compositionally biased region" description="Low complexity" evidence="9">
    <location>
        <begin position="347"/>
        <end position="356"/>
    </location>
</feature>
<evidence type="ECO:0000256" key="1">
    <source>
        <dbReference type="ARBA" id="ARBA00012513"/>
    </source>
</evidence>
<dbReference type="GO" id="GO:0005524">
    <property type="term" value="F:ATP binding"/>
    <property type="evidence" value="ECO:0007669"/>
    <property type="project" value="UniProtKB-KW"/>
</dbReference>
<dbReference type="GO" id="GO:0000147">
    <property type="term" value="P:actin cortical patch assembly"/>
    <property type="evidence" value="ECO:0007669"/>
    <property type="project" value="TreeGrafter"/>
</dbReference>
<feature type="compositionally biased region" description="Polar residues" evidence="9">
    <location>
        <begin position="716"/>
        <end position="728"/>
    </location>
</feature>
<comment type="catalytic activity">
    <reaction evidence="8">
        <text>L-seryl-[protein] + ATP = O-phospho-L-seryl-[protein] + ADP + H(+)</text>
        <dbReference type="Rhea" id="RHEA:17989"/>
        <dbReference type="Rhea" id="RHEA-COMP:9863"/>
        <dbReference type="Rhea" id="RHEA-COMP:11604"/>
        <dbReference type="ChEBI" id="CHEBI:15378"/>
        <dbReference type="ChEBI" id="CHEBI:29999"/>
        <dbReference type="ChEBI" id="CHEBI:30616"/>
        <dbReference type="ChEBI" id="CHEBI:83421"/>
        <dbReference type="ChEBI" id="CHEBI:456216"/>
        <dbReference type="EC" id="2.7.11.1"/>
    </reaction>
</comment>
<dbReference type="InterPro" id="IPR011009">
    <property type="entry name" value="Kinase-like_dom_sf"/>
</dbReference>
<dbReference type="SUPFAM" id="SSF56112">
    <property type="entry name" value="Protein kinase-like (PK-like)"/>
    <property type="match status" value="1"/>
</dbReference>
<feature type="compositionally biased region" description="Polar residues" evidence="9">
    <location>
        <begin position="746"/>
        <end position="763"/>
    </location>
</feature>
<feature type="compositionally biased region" description="Low complexity" evidence="9">
    <location>
        <begin position="765"/>
        <end position="790"/>
    </location>
</feature>
<dbReference type="Gene3D" id="1.10.510.10">
    <property type="entry name" value="Transferase(Phosphotransferase) domain 1"/>
    <property type="match status" value="1"/>
</dbReference>
<keyword evidence="4" id="KW-0547">Nucleotide-binding</keyword>
<dbReference type="GO" id="GO:0005737">
    <property type="term" value="C:cytoplasm"/>
    <property type="evidence" value="ECO:0007669"/>
    <property type="project" value="TreeGrafter"/>
</dbReference>
<evidence type="ECO:0000256" key="6">
    <source>
        <dbReference type="ARBA" id="ARBA00022840"/>
    </source>
</evidence>
<sequence>MHAGRAHMTAHHPQTYIQQAQNGAMLQPGQTILVNTYTIQVERYLSQGGYAHVYLVQSAQPVLGTTRHVLKRIAVADETMLKEVQKEVDVMRILRGHPNIVHLIDASWNRLSNGTFEVFILMEFCSGGGIIDMMNRRLRERLTESEILQIFCDVCEAVAAMHNLRPALLHRDLKVENILQASATLFKLCDFGSATAVLSHPPSTLTELKALEADLNRHTTLQYRAPEMVDVFQRRPVDEKSDIWALGVLLYKLCYYTTPFEEHGPLAILNAQFKIPPYPVYSHAMNALIASMLKEHGSQRPSVFDLLNVVHRMRGTQSLFKYKPSEYALSSSAGEMSSLKNPLTVASSSMQSSSSQNTGQMARQKVLEAITPMRRGRLTSSHTADNSKPHSLPSNESPEELQETARIGNSTSRNNSSQKIVGLDDAWNVKPSTSGKRLSTVAKGDYVAYASSTARQPVSLQQSNELGDSFGEAFGAMKPTQSSTGFGDSFMPARSKATSRPIPEPSPTRPDAFHGLDSFQPSTASMPKIHPSGSTPTSSLQPSKSYGPSLSPADGPGLTSSTSPRPSPQPRSLSQVSLRAEERFPSIEELDTAFRSPSLETPAPELPPRPSSDKIVVNSDVNKPRPHMTGNLKFPTHLDASIAISKSRSQQTTGTAMRNLSRAPAALHIVPTTEVPNVKRSVAPLKAEQSPRPPLERRHRSSVSIRSTTRDHSLLSAPSSENIASGISPQGEGLDSIPPRDWLTGDDSSVPNSPAFLSSLRSTTESKISSGSEPSQSSPQKPSASVSSIADAKDSSSDPDEGPEDLEKTVRVSESKRPRHKGRQSSVHDLVNLWDGQVNKTDGPPSTPKVLRRASLIHRQSTMEPPRTPPKPDALRLRQGKPAPTEVSSSFSSNKGGVFSRPTTQTVSRPRPSSMYVMPSSSRGSPEKSPHHLIPPSPTIRTPRSRRNSISEVVDKYEAIASTSAGSQQASSPIPSILNSSTPSTSPVATVFPPLSPVKSGAYQPSPSTSNNSQKELDGPFPSIPPSHKTSPLLSSQPLHVVGDFPSPSTDTLTVEPDLVRKSSFQKVPDEQEYIPHNATRKEGLRGSSPRKSTFPQLPVALASLIEADSKGASKSERTSRPESPEKTFQGVGRLIDQWQKKTAQNGDPQKVTTRPIRRMTER</sequence>
<name>A0A166J378_9AGAM</name>
<proteinExistence type="predicted"/>
<feature type="compositionally biased region" description="Polar residues" evidence="9">
    <location>
        <begin position="886"/>
        <end position="908"/>
    </location>
</feature>
<evidence type="ECO:0000256" key="3">
    <source>
        <dbReference type="ARBA" id="ARBA00022679"/>
    </source>
</evidence>
<dbReference type="OrthoDB" id="2018507at2759"/>
<keyword evidence="6" id="KW-0067">ATP-binding</keyword>
<feature type="compositionally biased region" description="Polar residues" evidence="9">
    <location>
        <begin position="1141"/>
        <end position="1153"/>
    </location>
</feature>
<dbReference type="Proteomes" id="UP000076798">
    <property type="component" value="Unassembled WGS sequence"/>
</dbReference>
<dbReference type="PROSITE" id="PS50011">
    <property type="entry name" value="PROTEIN_KINASE_DOM"/>
    <property type="match status" value="1"/>
</dbReference>
<feature type="region of interest" description="Disordered" evidence="9">
    <location>
        <begin position="470"/>
        <end position="631"/>
    </location>
</feature>
<feature type="compositionally biased region" description="Polar residues" evidence="9">
    <location>
        <begin position="1003"/>
        <end position="1014"/>
    </location>
</feature>
<dbReference type="GO" id="GO:0007015">
    <property type="term" value="P:actin filament organization"/>
    <property type="evidence" value="ECO:0007669"/>
    <property type="project" value="TreeGrafter"/>
</dbReference>
<gene>
    <name evidence="11" type="ORF">SISSUDRAFT_3535</name>
</gene>
<evidence type="ECO:0000256" key="5">
    <source>
        <dbReference type="ARBA" id="ARBA00022777"/>
    </source>
</evidence>
<dbReference type="Pfam" id="PF00069">
    <property type="entry name" value="Pkinase"/>
    <property type="match status" value="1"/>
</dbReference>
<feature type="region of interest" description="Disordered" evidence="9">
    <location>
        <begin position="340"/>
        <end position="419"/>
    </location>
</feature>
<evidence type="ECO:0000256" key="8">
    <source>
        <dbReference type="ARBA" id="ARBA00048679"/>
    </source>
</evidence>
<evidence type="ECO:0000256" key="7">
    <source>
        <dbReference type="ARBA" id="ARBA00047899"/>
    </source>
</evidence>